<dbReference type="InterPro" id="IPR001387">
    <property type="entry name" value="Cro/C1-type_HTH"/>
</dbReference>
<dbReference type="BioCyc" id="GPAM657308:GPA_RS16670-MONOMER"/>
<evidence type="ECO:0000313" key="3">
    <source>
        <dbReference type="Proteomes" id="UP000008805"/>
    </source>
</evidence>
<proteinExistence type="predicted"/>
<dbReference type="InterPro" id="IPR010982">
    <property type="entry name" value="Lambda_DNA-bd_dom_sf"/>
</dbReference>
<gene>
    <name evidence="2" type="ORF">GPA_09540</name>
</gene>
<dbReference type="HOGENOM" id="CLU_069064_0_0_11"/>
<dbReference type="Proteomes" id="UP000008805">
    <property type="component" value="Chromosome"/>
</dbReference>
<sequence>MTEILETYCSTCAREVSACEETRAEHLKVRDAWVDVDQVVLTCPECGGRIGDERVESANLRRAYEAYREGQGLLSASQIRDAYDSYGLSQASFGKLLGLGGATLSRYENGGVQTRQIDQAIRAASDPHAMLDLLAEKGAEIPAAQRGRAEQRAREKLARGRESRFEYAVVRGDFSLVLNPADASELTGFRAFDVDRAREMAVFFASRCKHFFKLRFFKTMFYADFTAFAETSRSMSGLRYAHAPNGPIVHGHEALLAALVDGESLDVEEHEIGETSAEKIVALRDADLGVFSERERIILQKTADFVNSFRKSSELSERSHDEPGWRGTENGQLISYEYAFDLTTTDCINGECSLRSSQCK</sequence>
<accession>D6E7L2</accession>
<dbReference type="EMBL" id="FP929047">
    <property type="protein sequence ID" value="CBL03709.1"/>
    <property type="molecule type" value="Genomic_DNA"/>
</dbReference>
<dbReference type="AlphaFoldDB" id="D6E7L2"/>
<dbReference type="CDD" id="cd00093">
    <property type="entry name" value="HTH_XRE"/>
    <property type="match status" value="1"/>
</dbReference>
<organism evidence="2 3">
    <name type="scientific">Gordonibacter pamelaeae 7-10-1-b</name>
    <dbReference type="NCBI Taxonomy" id="657308"/>
    <lineage>
        <taxon>Bacteria</taxon>
        <taxon>Bacillati</taxon>
        <taxon>Actinomycetota</taxon>
        <taxon>Coriobacteriia</taxon>
        <taxon>Eggerthellales</taxon>
        <taxon>Eggerthellaceae</taxon>
        <taxon>Gordonibacter</taxon>
    </lineage>
</organism>
<keyword evidence="3" id="KW-1185">Reference proteome</keyword>
<protein>
    <submittedName>
        <fullName evidence="2">Helix-turn-helix</fullName>
    </submittedName>
</protein>
<dbReference type="PROSITE" id="PS50943">
    <property type="entry name" value="HTH_CROC1"/>
    <property type="match status" value="1"/>
</dbReference>
<dbReference type="KEGG" id="gpa:GPA_09540"/>
<dbReference type="InterPro" id="IPR025272">
    <property type="entry name" value="SocA_Panacea"/>
</dbReference>
<feature type="domain" description="HTH cro/C1-type" evidence="1">
    <location>
        <begin position="79"/>
        <end position="110"/>
    </location>
</feature>
<dbReference type="RefSeq" id="WP_015539059.1">
    <property type="nucleotide sequence ID" value="NC_021021.1"/>
</dbReference>
<evidence type="ECO:0000313" key="2">
    <source>
        <dbReference type="EMBL" id="CBL03709.1"/>
    </source>
</evidence>
<dbReference type="InterPro" id="IPR022452">
    <property type="entry name" value="MqsA"/>
</dbReference>
<dbReference type="Gene3D" id="1.10.260.40">
    <property type="entry name" value="lambda repressor-like DNA-binding domains"/>
    <property type="match status" value="1"/>
</dbReference>
<dbReference type="SUPFAM" id="SSF47413">
    <property type="entry name" value="lambda repressor-like DNA-binding domains"/>
    <property type="match status" value="1"/>
</dbReference>
<reference evidence="2 3" key="1">
    <citation type="submission" date="2010-03" db="EMBL/GenBank/DDBJ databases">
        <title>The genome sequence of Gordonibacter pamelaeae 7-10-1-bT.</title>
        <authorList>
            <consortium name="metaHIT consortium -- http://www.metahit.eu/"/>
            <person name="Pajon A."/>
            <person name="Turner K."/>
            <person name="Parkhill J."/>
            <person name="Timmis K."/>
            <person name="Oxley A."/>
            <person name="Wurdemann D."/>
        </authorList>
    </citation>
    <scope>NUCLEOTIDE SEQUENCE [LARGE SCALE GENOMIC DNA]</scope>
    <source>
        <strain evidence="3">7-10-1-b</strain>
    </source>
</reference>
<reference evidence="2 3" key="2">
    <citation type="submission" date="2010-03" db="EMBL/GenBank/DDBJ databases">
        <authorList>
            <person name="Pajon A."/>
        </authorList>
    </citation>
    <scope>NUCLEOTIDE SEQUENCE [LARGE SCALE GENOMIC DNA]</scope>
    <source>
        <strain evidence="3">7-10-1-b</strain>
    </source>
</reference>
<dbReference type="NCBIfam" id="TIGR03830">
    <property type="entry name" value="CxxCG_CxxCG_HTH"/>
    <property type="match status" value="1"/>
</dbReference>
<evidence type="ECO:0000259" key="1">
    <source>
        <dbReference type="PROSITE" id="PS50943"/>
    </source>
</evidence>
<dbReference type="GO" id="GO:0003677">
    <property type="term" value="F:DNA binding"/>
    <property type="evidence" value="ECO:0007669"/>
    <property type="project" value="InterPro"/>
</dbReference>
<name>D6E7L2_9ACTN</name>
<dbReference type="Pfam" id="PF13274">
    <property type="entry name" value="SocA_Panacea"/>
    <property type="match status" value="1"/>
</dbReference>